<feature type="compositionally biased region" description="Low complexity" evidence="4">
    <location>
        <begin position="248"/>
        <end position="260"/>
    </location>
</feature>
<dbReference type="AGR" id="RGD:1560556"/>
<reference evidence="5" key="3">
    <citation type="submission" date="2025-09" db="UniProtKB">
        <authorList>
            <consortium name="Ensembl"/>
        </authorList>
    </citation>
    <scope>IDENTIFICATION</scope>
    <source>
        <strain evidence="5">Brown Norway</strain>
    </source>
</reference>
<dbReference type="SUPFAM" id="SSF48452">
    <property type="entry name" value="TPR-like"/>
    <property type="match status" value="5"/>
</dbReference>
<feature type="region of interest" description="Disordered" evidence="4">
    <location>
        <begin position="238"/>
        <end position="260"/>
    </location>
</feature>
<dbReference type="HOGENOM" id="CLU_622489_0_0_1"/>
<dbReference type="Gene3D" id="1.25.40.10">
    <property type="entry name" value="Tetratricopeptide repeat domain"/>
    <property type="match status" value="9"/>
</dbReference>
<dbReference type="PANTHER" id="PTHR44858">
    <property type="entry name" value="TETRATRICOPEPTIDE REPEAT PROTEIN 6"/>
    <property type="match status" value="1"/>
</dbReference>
<feature type="region of interest" description="Disordered" evidence="4">
    <location>
        <begin position="171"/>
        <end position="196"/>
    </location>
</feature>
<feature type="repeat" description="TPR" evidence="3">
    <location>
        <begin position="1560"/>
        <end position="1593"/>
    </location>
</feature>
<feature type="repeat" description="TPR" evidence="3">
    <location>
        <begin position="1459"/>
        <end position="1492"/>
    </location>
</feature>
<proteinExistence type="predicted"/>
<reference evidence="5" key="1">
    <citation type="submission" date="2024-01" db="EMBL/GenBank/DDBJ databases">
        <title>GRCr8: a new rat reference genome assembly contstructed from accurate long reads and long range scaffolding.</title>
        <authorList>
            <person name="Doris P.A."/>
            <person name="Kalbfleisch T."/>
            <person name="Li K."/>
            <person name="Howe K."/>
            <person name="Wood J."/>
        </authorList>
    </citation>
    <scope>NUCLEOTIDE SEQUENCE [LARGE SCALE GENOMIC DNA]</scope>
    <source>
        <strain evidence="5">Brown Norway</strain>
    </source>
</reference>
<name>D3ZW64_RAT</name>
<sequence length="1698" mass="194780">MSTIPKHFGLTARDESYMFKELEKIRQKTKKDYEQLRQRLAARSVLDAGSEDDLQDQEAEERPGTAGSSSTKKGHVSWAAKSSSSAKPSSAKLSSRVLSGERPVAADLQGAPHSARGSPGKPQPFRPREFYLRSSAFRRYPPCKEAPAIAPQFGTARSVFLLRPRSRRRRLRGKPREVPVAKRVSKSPSHGSPLIDMASSRYRHASSLSSLSSEAEENARLRRLRIRTHFQREIMRWHHKPSSRSGREGSSTSQGTGSLQGARYLPMNIEEIIASLQSEAQQASDQTIKELIQSILGQNYDISMEDISMMEQMYLRPSQVQIEVPEVMEEKTSGFKEQPTVPSIYEELPETVSSIFQVEQEEAVEWRAIEEDSKAIKSQEILDIVPPEDSGKPADTVLPTSDAKPTRRPTLDVEPTGFMQIRGKEVKPTYKSTPAKPTKPRIPVRPEEDKKRIKKVPQPPSLPHLHGLCTIVPAMELPVDLRLASRVYHTPDRKGHKAVLGLLGSSLLGDHCIDEQRERLLFGVPAMSEMQKYTGVTPASAEGLPGSEQTNQREANKANLQLSGEEVSAYPGTSKMFWNLTAPKFAIPESTMRETLYPKYESVQTSRLLTEKLSESQSEIILESYTKRSFKNLIIKKSASCEDIQKYSSVPYTRLKRSKSTVELRKREIPPQFIMKDDIDSNLQQLAYQRQKEMERQVAKQRALLDLPIKDSLESLHETESLKCLSVSLVEASRQAGISYIVFPSKRKKVLKKGFKFHRAAQVYEQLSRPPKKIERSVSHGVLPGERKYFLKVPLYERQIRCPSVPTLLNFDQFVQSRGGIPENTDPRKWVLELFTKERCQRTRTPVALSVQKSAPEPVIEISKLELTDYVKCNLPPEVIKYYESELELLTQEIKSEKKNPAFAYCRRGAIYRKLGKLQSAMNDLQETIFVEPLFLNAYWHRHFIYLFQDKINDALDDLNFITKYNKNHAEAYLSKAEIFREKNDITLAILNYSQAIKCRPKDASLYFKRGEMYEKTNKVLAIDDFSKCIYYDPKRSDALWKRGMFYFENENWTGAVYDFTSLLKLEPHNSQARTNRGRAYFKRNLFKQATEDFSAAIHSDPNNWLALYYRACLFRKCSPQRALQDYSVSELKFWMLAVCDFETVVTLERTATLAYINIGLIYLQHLDNYTEAFWWFTEAIRVDPLYIQSYICRAETYSKAYESFTKAVRANPDFAEAFYHRGLCKVKLNKQHSILDFNRALTLNPEHYQAYLSRVAYYGLKGRYSKAILNCNEAIRLYPESVRAYICRGVLKYYNRNYKLAITDLTTAVGMDKNSYTAFYNRALCYTKIKKHEMALRDYGIVLLLQAGETIALNTLVNRGLIYTELEQYGFALEDFKEASMISETSVKLCQATAMCHHRIKEFQGAVEFFTRAIKINPRYLDAYIGRGNSYMEYEQNKAMIQAQKDFLRALHLDPSNLKARISLGYNLQAQGKFQKAWQHFTIGIEANPKNYLAYEGRAVVCLQMSNYFAAMQDINCAIKINSTAEFLTNRGVIHEFMGQQQNAMADYQAAISLDPNYSLAYFNAGNIYLHHRQFSQATDYFSTALKLNPENECALMNRAVTNSVLKKYEEAEKDFSHAMELCPHWAALYFNRASFYVYLKKYELAEEDLDRALSLKPDDAIMYNLRAQVRGKIGLIEEAMCDYNQALDLEEYSKAM</sequence>
<evidence type="ECO:0000313" key="7">
    <source>
        <dbReference type="RGD" id="1560556"/>
    </source>
</evidence>
<reference evidence="5" key="2">
    <citation type="submission" date="2025-08" db="UniProtKB">
        <authorList>
            <consortium name="Ensembl"/>
        </authorList>
    </citation>
    <scope>IDENTIFICATION</scope>
    <source>
        <strain evidence="5">Brown Norway</strain>
    </source>
</reference>
<dbReference type="InterPro" id="IPR050498">
    <property type="entry name" value="Ycf3"/>
</dbReference>
<feature type="region of interest" description="Disordered" evidence="4">
    <location>
        <begin position="385"/>
        <end position="412"/>
    </location>
</feature>
<dbReference type="Ensembl" id="ENSRNOT00000032743.8">
    <property type="protein sequence ID" value="ENSRNOP00000032088.6"/>
    <property type="gene ID" value="ENSRNOG00000022791.8"/>
</dbReference>
<feature type="repeat" description="TPR" evidence="3">
    <location>
        <begin position="902"/>
        <end position="935"/>
    </location>
</feature>
<dbReference type="InParanoid" id="D3ZW64"/>
<keyword evidence="6" id="KW-1185">Reference proteome</keyword>
<dbReference type="Pfam" id="PF13414">
    <property type="entry name" value="TPR_11"/>
    <property type="match status" value="2"/>
</dbReference>
<keyword evidence="2 3" id="KW-0802">TPR repeat</keyword>
<dbReference type="InterPro" id="IPR011990">
    <property type="entry name" value="TPR-like_helical_dom_sf"/>
</dbReference>
<evidence type="ECO:0000256" key="2">
    <source>
        <dbReference type="ARBA" id="ARBA00022803"/>
    </source>
</evidence>
<evidence type="ECO:0000256" key="4">
    <source>
        <dbReference type="SAM" id="MobiDB-lite"/>
    </source>
</evidence>
<dbReference type="Pfam" id="PF13432">
    <property type="entry name" value="TPR_16"/>
    <property type="match status" value="1"/>
</dbReference>
<gene>
    <name evidence="5 7" type="primary">Ttc6</name>
</gene>
<feature type="repeat" description="TPR" evidence="3">
    <location>
        <begin position="1354"/>
        <end position="1387"/>
    </location>
</feature>
<feature type="region of interest" description="Disordered" evidence="4">
    <location>
        <begin position="43"/>
        <end position="127"/>
    </location>
</feature>
<evidence type="ECO:0000256" key="3">
    <source>
        <dbReference type="PROSITE-ProRule" id="PRU00339"/>
    </source>
</evidence>
<dbReference type="UCSC" id="RGD:1560556">
    <property type="organism name" value="rat"/>
</dbReference>
<dbReference type="Proteomes" id="UP000002494">
    <property type="component" value="Chromosome 6"/>
</dbReference>
<feature type="repeat" description="TPR" evidence="3">
    <location>
        <begin position="1037"/>
        <end position="1070"/>
    </location>
</feature>
<feature type="repeat" description="TPR" evidence="3">
    <location>
        <begin position="1526"/>
        <end position="1559"/>
    </location>
</feature>
<feature type="repeat" description="TPR" evidence="3">
    <location>
        <begin position="970"/>
        <end position="1003"/>
    </location>
</feature>
<dbReference type="GeneTree" id="ENSGT00940000161150"/>
<dbReference type="PROSITE" id="PS50005">
    <property type="entry name" value="TPR"/>
    <property type="match status" value="10"/>
</dbReference>
<keyword evidence="1" id="KW-0677">Repeat</keyword>
<feature type="compositionally biased region" description="Acidic residues" evidence="4">
    <location>
        <begin position="49"/>
        <end position="59"/>
    </location>
</feature>
<dbReference type="PANTHER" id="PTHR44858:SF1">
    <property type="entry name" value="UDP-N-ACETYLGLUCOSAMINE--PEPTIDE N-ACETYLGLUCOSAMINYLTRANSFERASE SPINDLY-RELATED"/>
    <property type="match status" value="1"/>
</dbReference>
<feature type="repeat" description="TPR" evidence="3">
    <location>
        <begin position="1388"/>
        <end position="1421"/>
    </location>
</feature>
<evidence type="ECO:0000313" key="5">
    <source>
        <dbReference type="Ensembl" id="ENSRNOP00000032088.6"/>
    </source>
</evidence>
<evidence type="ECO:0000313" key="6">
    <source>
        <dbReference type="Proteomes" id="UP000002494"/>
    </source>
</evidence>
<feature type="repeat" description="TPR" evidence="3">
    <location>
        <begin position="1071"/>
        <end position="1104"/>
    </location>
</feature>
<dbReference type="InterPro" id="IPR019734">
    <property type="entry name" value="TPR_rpt"/>
</dbReference>
<dbReference type="Pfam" id="PF13181">
    <property type="entry name" value="TPR_8"/>
    <property type="match status" value="1"/>
</dbReference>
<evidence type="ECO:0000256" key="1">
    <source>
        <dbReference type="ARBA" id="ARBA00022737"/>
    </source>
</evidence>
<dbReference type="Bgee" id="ENSRNOG00000022791">
    <property type="expression patterns" value="Expressed in testis and 8 other cell types or tissues"/>
</dbReference>
<feature type="compositionally biased region" description="Low complexity" evidence="4">
    <location>
        <begin position="77"/>
        <end position="95"/>
    </location>
</feature>
<protein>
    <submittedName>
        <fullName evidence="5">Tetratricopeptide repeat domain 6</fullName>
    </submittedName>
</protein>
<dbReference type="eggNOG" id="ENOG502SBNQ">
    <property type="taxonomic scope" value="Eukaryota"/>
</dbReference>
<dbReference type="RGD" id="1560556">
    <property type="gene designation" value="Ttc6"/>
</dbReference>
<accession>D3ZW64</accession>
<feature type="repeat" description="TPR" evidence="3">
    <location>
        <begin position="1628"/>
        <end position="1661"/>
    </location>
</feature>
<dbReference type="PaxDb" id="10116-ENSRNOP00000032088"/>
<dbReference type="AlphaFoldDB" id="D3ZW64"/>
<organism evidence="5 6">
    <name type="scientific">Rattus norvegicus</name>
    <name type="common">Rat</name>
    <dbReference type="NCBI Taxonomy" id="10116"/>
    <lineage>
        <taxon>Eukaryota</taxon>
        <taxon>Metazoa</taxon>
        <taxon>Chordata</taxon>
        <taxon>Craniata</taxon>
        <taxon>Vertebrata</taxon>
        <taxon>Euteleostomi</taxon>
        <taxon>Mammalia</taxon>
        <taxon>Eutheria</taxon>
        <taxon>Euarchontoglires</taxon>
        <taxon>Glires</taxon>
        <taxon>Rodentia</taxon>
        <taxon>Myomorpha</taxon>
        <taxon>Muroidea</taxon>
        <taxon>Muridae</taxon>
        <taxon>Murinae</taxon>
        <taxon>Rattus</taxon>
    </lineage>
</organism>
<dbReference type="VEuPathDB" id="HostDB:ENSRNOG00000022791"/>
<feature type="region of interest" description="Disordered" evidence="4">
    <location>
        <begin position="429"/>
        <end position="460"/>
    </location>
</feature>
<dbReference type="SMART" id="SM00028">
    <property type="entry name" value="TPR"/>
    <property type="match status" value="22"/>
</dbReference>
<dbReference type="PROSITE" id="PS50293">
    <property type="entry name" value="TPR_REGION"/>
    <property type="match status" value="1"/>
</dbReference>